<sequence length="164" mass="18624">MNKSKVKHSNQNNCTFKYSNECSLEVHCSPFGISGLYIKIDGFDSIGIGSSLARLTGKTSGIIYYNNEKDLINCKYKLFGNVVDDDDTILRIDFIKIFLDKDDLQFNDTNNNKEDKIHELPFENPNDEGYEIPDIVFRGKVPSGKPDILEPFIGIFNFEKPPSD</sequence>
<name>A0A9P8PTX0_9ASCO</name>
<evidence type="ECO:0000313" key="1">
    <source>
        <dbReference type="EMBL" id="KAH3678206.1"/>
    </source>
</evidence>
<keyword evidence="2" id="KW-1185">Reference proteome</keyword>
<proteinExistence type="predicted"/>
<organism evidence="1 2">
    <name type="scientific">Wickerhamomyces mucosus</name>
    <dbReference type="NCBI Taxonomy" id="1378264"/>
    <lineage>
        <taxon>Eukaryota</taxon>
        <taxon>Fungi</taxon>
        <taxon>Dikarya</taxon>
        <taxon>Ascomycota</taxon>
        <taxon>Saccharomycotina</taxon>
        <taxon>Saccharomycetes</taxon>
        <taxon>Phaffomycetales</taxon>
        <taxon>Wickerhamomycetaceae</taxon>
        <taxon>Wickerhamomyces</taxon>
    </lineage>
</organism>
<dbReference type="OrthoDB" id="4031013at2759"/>
<reference evidence="1" key="2">
    <citation type="submission" date="2021-01" db="EMBL/GenBank/DDBJ databases">
        <authorList>
            <person name="Schikora-Tamarit M.A."/>
        </authorList>
    </citation>
    <scope>NUCLEOTIDE SEQUENCE</scope>
    <source>
        <strain evidence="1">CBS6341</strain>
    </source>
</reference>
<protein>
    <submittedName>
        <fullName evidence="1">Uncharacterized protein</fullName>
    </submittedName>
</protein>
<evidence type="ECO:0000313" key="2">
    <source>
        <dbReference type="Proteomes" id="UP000769528"/>
    </source>
</evidence>
<accession>A0A9P8PTX0</accession>
<comment type="caution">
    <text evidence="1">The sequence shown here is derived from an EMBL/GenBank/DDBJ whole genome shotgun (WGS) entry which is preliminary data.</text>
</comment>
<dbReference type="EMBL" id="JAEUBF010000485">
    <property type="protein sequence ID" value="KAH3678206.1"/>
    <property type="molecule type" value="Genomic_DNA"/>
</dbReference>
<gene>
    <name evidence="1" type="ORF">WICMUC_001635</name>
</gene>
<dbReference type="Proteomes" id="UP000769528">
    <property type="component" value="Unassembled WGS sequence"/>
</dbReference>
<reference evidence="1" key="1">
    <citation type="journal article" date="2021" name="Open Biol.">
        <title>Shared evolutionary footprints suggest mitochondrial oxidative damage underlies multiple complex I losses in fungi.</title>
        <authorList>
            <person name="Schikora-Tamarit M.A."/>
            <person name="Marcet-Houben M."/>
            <person name="Nosek J."/>
            <person name="Gabaldon T."/>
        </authorList>
    </citation>
    <scope>NUCLEOTIDE SEQUENCE</scope>
    <source>
        <strain evidence="1">CBS6341</strain>
    </source>
</reference>
<dbReference type="AlphaFoldDB" id="A0A9P8PTX0"/>